<evidence type="ECO:0000313" key="1">
    <source>
        <dbReference type="EMBL" id="VAW54530.1"/>
    </source>
</evidence>
<protein>
    <submittedName>
        <fullName evidence="1">Uncharacterized protein</fullName>
    </submittedName>
</protein>
<accession>A0A3B0WPI8</accession>
<proteinExistence type="predicted"/>
<name>A0A3B0WPI8_9ZZZZ</name>
<sequence length="178" mass="18187">MKISAILFFVLLITNCSSDSGDASSTGSDNSSGNTTGTIMLLGADTAIIGTQLNTGFVGSSLAAGGQPDYIVIVDAASTVSFTEPNILTPNLADTDNGLILVVTDASSISGFKGISMSISVGGIRNDYACTTPVSTFIDCGINSISLDIGNKTIIFDNLIVTNTNTSTVLTINGTLTW</sequence>
<organism evidence="1">
    <name type="scientific">hydrothermal vent metagenome</name>
    <dbReference type="NCBI Taxonomy" id="652676"/>
    <lineage>
        <taxon>unclassified sequences</taxon>
        <taxon>metagenomes</taxon>
        <taxon>ecological metagenomes</taxon>
    </lineage>
</organism>
<dbReference type="AlphaFoldDB" id="A0A3B0WPI8"/>
<gene>
    <name evidence="1" type="ORF">MNBD_GAMMA05-2308</name>
</gene>
<reference evidence="1" key="1">
    <citation type="submission" date="2018-06" db="EMBL/GenBank/DDBJ databases">
        <authorList>
            <person name="Zhirakovskaya E."/>
        </authorList>
    </citation>
    <scope>NUCLEOTIDE SEQUENCE</scope>
</reference>
<dbReference type="EMBL" id="UOFE01000041">
    <property type="protein sequence ID" value="VAW54530.1"/>
    <property type="molecule type" value="Genomic_DNA"/>
</dbReference>